<accession>A0ABT0Y6D0</accession>
<keyword evidence="2 5" id="KW-0378">Hydrolase</keyword>
<dbReference type="EMBL" id="JAMQOL010000036">
    <property type="protein sequence ID" value="MCM4080884.1"/>
    <property type="molecule type" value="Genomic_DNA"/>
</dbReference>
<feature type="compositionally biased region" description="Low complexity" evidence="6">
    <location>
        <begin position="889"/>
        <end position="928"/>
    </location>
</feature>
<sequence>METVAEVLAAEQKYFDHVSDHRERMRRHLLEAPGAAANAGAAVRLRKDAEARLQRIGQPDDAVAVGRMDDEDGDVLYVGHNTIFDDDSEVLVVNWQAPAAARYYTATHADTGGLVLKRTFECNGNRIESYSDVVFQQLAAAVAELEAPGDALLDDLNRDRTGQMQDIVRTIQAAQFDLIRAPLDQLLVIQGGPGTGKTAVALHRVSWLLFNYRDALSAADVLIVGPTPTFTRYTRTVLPSLGDISVVQRDIGQFHPPVKRGRTEGAGVVRLKGDGRLAGLLRRALYDRIGVPADQPAVEAQLDGRPVVFTADEINQIVARSRQTPGTFTQQRQIFRSLMVNVGMDRARDRRLGVRTSLDQLIERIWPSFTAPAFLRELFGSRDRLIAAAGEAFTAREVALLHRRPGERITEEIWSEADLPLLDYLESLLHGIDDRYAHIVVDEAQDLSPMQLRSIAARSSTGSMTVVGDIAQSTGLWARDDWDDILEHLPAQLPQRTAELRYGYRVPRQVFELAERLLPIAAPGITPPQVVRDGPGDPVFRLVDDESRAAVAVEAAMAHASHGRSVAIICPAVHRWAIESELAVRDVAWRAASRSELGQGVNLVSPQEAKGLEFDATVVVEPKDIVAEDERGHRLLYVALTRTTRYLHVVGVLPMAGASGPLSLSGPDQTDHVPPFAIDEPLPSGAGAPLSFAGRESAGAGEPLSFADQESFGAGVPLSFSGRESAGDRESLSSGASEWAGAGVPLLSNAQERVFPPVGVDEPLAAGGREQVGDVPAIGELFSPGGRGRAGEFPPLGVGESLRSGNGEEPGGFSPLDSPEQAGDPSRVRADERLSSSGHERTGDVPPINGFGPHRAARDFEVTRRIIVPSVVGTASVPSPRAETMPSEADTPLPASAAAATITPVTSEPDATAVPTPSPRAASASSATDVPARVASASSATDVPARAASASTAARPTHGRAIPPASSETDVPAPVTSASSGTAVSMPAAAPQTGEQPGETFVSPAVSAAEVPARVASSGMAMSTQVAAVALTPGAEAVPAPSEAMNPAVVDATVPTRAAAVTPVPPAVAPPAPARMGSLSAQIVELVAVELASQVRENVQPAQWRAVLDRVGELLSDE</sequence>
<feature type="region of interest" description="Disordered" evidence="6">
    <location>
        <begin position="717"/>
        <end position="736"/>
    </location>
</feature>
<feature type="region of interest" description="Disordered" evidence="6">
    <location>
        <begin position="765"/>
        <end position="854"/>
    </location>
</feature>
<evidence type="ECO:0000313" key="8">
    <source>
        <dbReference type="EMBL" id="MCM4080884.1"/>
    </source>
</evidence>
<dbReference type="Gene3D" id="3.40.50.300">
    <property type="entry name" value="P-loop containing nucleotide triphosphate hydrolases"/>
    <property type="match status" value="2"/>
</dbReference>
<dbReference type="InterPro" id="IPR000212">
    <property type="entry name" value="DNA_helicase_UvrD/REP"/>
</dbReference>
<dbReference type="InterPro" id="IPR014016">
    <property type="entry name" value="UvrD-like_ATP-bd"/>
</dbReference>
<feature type="region of interest" description="Disordered" evidence="6">
    <location>
        <begin position="663"/>
        <end position="705"/>
    </location>
</feature>
<feature type="compositionally biased region" description="Basic and acidic residues" evidence="6">
    <location>
        <begin position="826"/>
        <end position="843"/>
    </location>
</feature>
<gene>
    <name evidence="8" type="ORF">LXN57_25240</name>
</gene>
<keyword evidence="3 5" id="KW-0347">Helicase</keyword>
<dbReference type="Proteomes" id="UP001523216">
    <property type="component" value="Unassembled WGS sequence"/>
</dbReference>
<evidence type="ECO:0000313" key="9">
    <source>
        <dbReference type="Proteomes" id="UP001523216"/>
    </source>
</evidence>
<reference evidence="8 9" key="1">
    <citation type="submission" date="2022-06" db="EMBL/GenBank/DDBJ databases">
        <title>Actinoplanes abujensis sp. nov., isolated from Nigerian arid soil.</title>
        <authorList>
            <person name="Ding P."/>
        </authorList>
    </citation>
    <scope>NUCLEOTIDE SEQUENCE [LARGE SCALE GENOMIC DNA]</scope>
    <source>
        <strain evidence="9">TRM88002</strain>
    </source>
</reference>
<keyword evidence="9" id="KW-1185">Reference proteome</keyword>
<dbReference type="RefSeq" id="WP_251800671.1">
    <property type="nucleotide sequence ID" value="NZ_JAMQOL010000036.1"/>
</dbReference>
<keyword evidence="1 5" id="KW-0547">Nucleotide-binding</keyword>
<dbReference type="PROSITE" id="PS51198">
    <property type="entry name" value="UVRD_HELICASE_ATP_BIND"/>
    <property type="match status" value="1"/>
</dbReference>
<proteinExistence type="predicted"/>
<evidence type="ECO:0000256" key="2">
    <source>
        <dbReference type="ARBA" id="ARBA00022801"/>
    </source>
</evidence>
<protein>
    <submittedName>
        <fullName evidence="8">UvrD-helicase domain-containing protein</fullName>
    </submittedName>
</protein>
<feature type="compositionally biased region" description="Low complexity" evidence="6">
    <location>
        <begin position="944"/>
        <end position="956"/>
    </location>
</feature>
<feature type="domain" description="UvrD-like helicase ATP-binding" evidence="7">
    <location>
        <begin position="170"/>
        <end position="507"/>
    </location>
</feature>
<dbReference type="InterPro" id="IPR027417">
    <property type="entry name" value="P-loop_NTPase"/>
</dbReference>
<organism evidence="8 9">
    <name type="scientific">Paractinoplanes hotanensis</name>
    <dbReference type="NCBI Taxonomy" id="2906497"/>
    <lineage>
        <taxon>Bacteria</taxon>
        <taxon>Bacillati</taxon>
        <taxon>Actinomycetota</taxon>
        <taxon>Actinomycetes</taxon>
        <taxon>Micromonosporales</taxon>
        <taxon>Micromonosporaceae</taxon>
        <taxon>Paractinoplanes</taxon>
    </lineage>
</organism>
<dbReference type="SUPFAM" id="SSF52540">
    <property type="entry name" value="P-loop containing nucleoside triphosphate hydrolases"/>
    <property type="match status" value="1"/>
</dbReference>
<evidence type="ECO:0000259" key="7">
    <source>
        <dbReference type="PROSITE" id="PS51198"/>
    </source>
</evidence>
<feature type="binding site" evidence="5">
    <location>
        <begin position="191"/>
        <end position="198"/>
    </location>
    <ligand>
        <name>ATP</name>
        <dbReference type="ChEBI" id="CHEBI:30616"/>
    </ligand>
</feature>
<evidence type="ECO:0000256" key="6">
    <source>
        <dbReference type="SAM" id="MobiDB-lite"/>
    </source>
</evidence>
<evidence type="ECO:0000256" key="3">
    <source>
        <dbReference type="ARBA" id="ARBA00022806"/>
    </source>
</evidence>
<comment type="caution">
    <text evidence="8">The sequence shown here is derived from an EMBL/GenBank/DDBJ whole genome shotgun (WGS) entry which is preliminary data.</text>
</comment>
<dbReference type="Pfam" id="PF13538">
    <property type="entry name" value="UvrD_C_2"/>
    <property type="match status" value="1"/>
</dbReference>
<dbReference type="InterPro" id="IPR027785">
    <property type="entry name" value="UvrD-like_helicase_C"/>
</dbReference>
<dbReference type="PANTHER" id="PTHR11070:SF45">
    <property type="entry name" value="DNA 3'-5' HELICASE"/>
    <property type="match status" value="1"/>
</dbReference>
<evidence type="ECO:0000256" key="1">
    <source>
        <dbReference type="ARBA" id="ARBA00022741"/>
    </source>
</evidence>
<evidence type="ECO:0000256" key="4">
    <source>
        <dbReference type="ARBA" id="ARBA00022840"/>
    </source>
</evidence>
<evidence type="ECO:0000256" key="5">
    <source>
        <dbReference type="PROSITE-ProRule" id="PRU00560"/>
    </source>
</evidence>
<name>A0ABT0Y6D0_9ACTN</name>
<dbReference type="PANTHER" id="PTHR11070">
    <property type="entry name" value="UVRD / RECB / PCRA DNA HELICASE FAMILY MEMBER"/>
    <property type="match status" value="1"/>
</dbReference>
<keyword evidence="4 5" id="KW-0067">ATP-binding</keyword>
<dbReference type="Pfam" id="PF00580">
    <property type="entry name" value="UvrD-helicase"/>
    <property type="match status" value="1"/>
</dbReference>
<feature type="region of interest" description="Disordered" evidence="6">
    <location>
        <begin position="875"/>
        <end position="1000"/>
    </location>
</feature>